<evidence type="ECO:0000256" key="1">
    <source>
        <dbReference type="SAM" id="MobiDB-lite"/>
    </source>
</evidence>
<name>A0ABR0QHB3_GOSAR</name>
<comment type="caution">
    <text evidence="2">The sequence shown here is derived from an EMBL/GenBank/DDBJ whole genome shotgun (WGS) entry which is preliminary data.</text>
</comment>
<feature type="compositionally biased region" description="Basic residues" evidence="1">
    <location>
        <begin position="233"/>
        <end position="249"/>
    </location>
</feature>
<dbReference type="EMBL" id="JARKNE010000003">
    <property type="protein sequence ID" value="KAK5838414.1"/>
    <property type="molecule type" value="Genomic_DNA"/>
</dbReference>
<feature type="region of interest" description="Disordered" evidence="1">
    <location>
        <begin position="1"/>
        <end position="51"/>
    </location>
</feature>
<feature type="compositionally biased region" description="Basic and acidic residues" evidence="1">
    <location>
        <begin position="11"/>
        <end position="42"/>
    </location>
</feature>
<gene>
    <name evidence="2" type="ORF">PVK06_007143</name>
</gene>
<proteinExistence type="predicted"/>
<protein>
    <submittedName>
        <fullName evidence="2">Uncharacterized protein</fullName>
    </submittedName>
</protein>
<sequence length="417" mass="48058">MTKAESFFELDPMKGKFESSKHNGKGNGERNHEKDKEGHSDDGNSIDITNGNRKHEICEKLGLSIRKSNKKIKTINSEEAPTMRVARNVELQIDEWKGNEKFEVGIKMLSSIQLVKYVSYRRNIDSIEQNTTKAPSKKLVEHEIDMRLVESTVEPPLREIWVVYRTLRGKKRYKNSRRGLFKILKQGGRVTMGDTKPRCENQWDSNGNKSKLGQVKAKTSCQRNILASAMAQVKRRRKPRQRFRKKGRPDRKTSQGGAKVTREFKGESSQCHSEGAIKMLREWVGENVTGQSAKPVTMVQDVPYGGPTKYEKEQLDKADFSSNGKCLRPTKANKQLFALMERQDFPLERRIYLVLYGNDGLPRLQACLEHERKWESNKSEIMSLYRFGLIGESVMHMQDGRCWQCSFTELRLGKKHE</sequence>
<evidence type="ECO:0000313" key="3">
    <source>
        <dbReference type="Proteomes" id="UP001358586"/>
    </source>
</evidence>
<dbReference type="Proteomes" id="UP001358586">
    <property type="component" value="Chromosome 3"/>
</dbReference>
<feature type="region of interest" description="Disordered" evidence="1">
    <location>
        <begin position="230"/>
        <end position="267"/>
    </location>
</feature>
<accession>A0ABR0QHB3</accession>
<evidence type="ECO:0000313" key="2">
    <source>
        <dbReference type="EMBL" id="KAK5838414.1"/>
    </source>
</evidence>
<organism evidence="2 3">
    <name type="scientific">Gossypium arboreum</name>
    <name type="common">Tree cotton</name>
    <name type="synonym">Gossypium nanking</name>
    <dbReference type="NCBI Taxonomy" id="29729"/>
    <lineage>
        <taxon>Eukaryota</taxon>
        <taxon>Viridiplantae</taxon>
        <taxon>Streptophyta</taxon>
        <taxon>Embryophyta</taxon>
        <taxon>Tracheophyta</taxon>
        <taxon>Spermatophyta</taxon>
        <taxon>Magnoliopsida</taxon>
        <taxon>eudicotyledons</taxon>
        <taxon>Gunneridae</taxon>
        <taxon>Pentapetalae</taxon>
        <taxon>rosids</taxon>
        <taxon>malvids</taxon>
        <taxon>Malvales</taxon>
        <taxon>Malvaceae</taxon>
        <taxon>Malvoideae</taxon>
        <taxon>Gossypium</taxon>
    </lineage>
</organism>
<keyword evidence="3" id="KW-1185">Reference proteome</keyword>
<reference evidence="2 3" key="1">
    <citation type="submission" date="2023-03" db="EMBL/GenBank/DDBJ databases">
        <title>WGS of Gossypium arboreum.</title>
        <authorList>
            <person name="Yu D."/>
        </authorList>
    </citation>
    <scope>NUCLEOTIDE SEQUENCE [LARGE SCALE GENOMIC DNA]</scope>
    <source>
        <tissue evidence="2">Leaf</tissue>
    </source>
</reference>